<dbReference type="InterPro" id="IPR050832">
    <property type="entry name" value="Bact_Acetyltransf"/>
</dbReference>
<evidence type="ECO:0000256" key="1">
    <source>
        <dbReference type="ARBA" id="ARBA00022679"/>
    </source>
</evidence>
<dbReference type="InterPro" id="IPR000182">
    <property type="entry name" value="GNAT_dom"/>
</dbReference>
<evidence type="ECO:0000313" key="5">
    <source>
        <dbReference type="Proteomes" id="UP000027192"/>
    </source>
</evidence>
<sequence>MIRKAVKADAKAAHEIRQRAIWAKCVDDYPEAQLKIWTEGGMSERFIADIERAFYVAESEQGVIGTAMLNTENGIGMVDAIFVAPDWMGKGVAKALMVHLETLARQSGVTALKLDATLNAADFYRASGFTGDEISVYRSPYGLELACVPMVKSLN</sequence>
<accession>A0A066RR75</accession>
<dbReference type="STRING" id="1654360.EA58_20810"/>
<comment type="caution">
    <text evidence="4">The sequence shown here is derived from an EMBL/GenBank/DDBJ whole genome shotgun (WGS) entry which is preliminary data.</text>
</comment>
<keyword evidence="2" id="KW-0012">Acyltransferase</keyword>
<dbReference type="CDD" id="cd04301">
    <property type="entry name" value="NAT_SF"/>
    <property type="match status" value="1"/>
</dbReference>
<dbReference type="PANTHER" id="PTHR43877">
    <property type="entry name" value="AMINOALKYLPHOSPHONATE N-ACETYLTRANSFERASE-RELATED-RELATED"/>
    <property type="match status" value="1"/>
</dbReference>
<feature type="domain" description="N-acetyltransferase" evidence="3">
    <location>
        <begin position="1"/>
        <end position="155"/>
    </location>
</feature>
<dbReference type="AlphaFoldDB" id="A0A066RR75"/>
<reference evidence="4 5" key="1">
    <citation type="submission" date="2014-04" db="EMBL/GenBank/DDBJ databases">
        <title>Draft genome sequence of Photobacterium halotolerans S2753: a solonamide, ngercheumicin and holomycin producer.</title>
        <authorList>
            <person name="Machado H.R."/>
            <person name="Gram L."/>
        </authorList>
    </citation>
    <scope>NUCLEOTIDE SEQUENCE [LARGE SCALE GENOMIC DNA]</scope>
    <source>
        <strain evidence="4 5">S2753</strain>
    </source>
</reference>
<name>A0A066RR75_9GAMM</name>
<dbReference type="EMBL" id="JMIB01000043">
    <property type="protein sequence ID" value="KDM89893.1"/>
    <property type="molecule type" value="Genomic_DNA"/>
</dbReference>
<dbReference type="SUPFAM" id="SSF55729">
    <property type="entry name" value="Acyl-CoA N-acyltransferases (Nat)"/>
    <property type="match status" value="1"/>
</dbReference>
<proteinExistence type="predicted"/>
<dbReference type="InterPro" id="IPR016181">
    <property type="entry name" value="Acyl_CoA_acyltransferase"/>
</dbReference>
<dbReference type="PANTHER" id="PTHR43877:SF2">
    <property type="entry name" value="AMINOALKYLPHOSPHONATE N-ACETYLTRANSFERASE-RELATED"/>
    <property type="match status" value="1"/>
</dbReference>
<dbReference type="Proteomes" id="UP000027192">
    <property type="component" value="Unassembled WGS sequence"/>
</dbReference>
<dbReference type="Pfam" id="PF13508">
    <property type="entry name" value="Acetyltransf_7"/>
    <property type="match status" value="1"/>
</dbReference>
<dbReference type="GO" id="GO:0016747">
    <property type="term" value="F:acyltransferase activity, transferring groups other than amino-acyl groups"/>
    <property type="evidence" value="ECO:0007669"/>
    <property type="project" value="InterPro"/>
</dbReference>
<gene>
    <name evidence="4" type="ORF">EA58_20810</name>
</gene>
<dbReference type="PROSITE" id="PS51186">
    <property type="entry name" value="GNAT"/>
    <property type="match status" value="1"/>
</dbReference>
<evidence type="ECO:0000313" key="4">
    <source>
        <dbReference type="EMBL" id="KDM89893.1"/>
    </source>
</evidence>
<keyword evidence="5" id="KW-1185">Reference proteome</keyword>
<dbReference type="Gene3D" id="3.40.630.30">
    <property type="match status" value="1"/>
</dbReference>
<evidence type="ECO:0000259" key="3">
    <source>
        <dbReference type="PROSITE" id="PS51186"/>
    </source>
</evidence>
<keyword evidence="1" id="KW-0808">Transferase</keyword>
<protein>
    <recommendedName>
        <fullName evidence="3">N-acetyltransferase domain-containing protein</fullName>
    </recommendedName>
</protein>
<organism evidence="4 5">
    <name type="scientific">Photobacterium galatheae</name>
    <dbReference type="NCBI Taxonomy" id="1654360"/>
    <lineage>
        <taxon>Bacteria</taxon>
        <taxon>Pseudomonadati</taxon>
        <taxon>Pseudomonadota</taxon>
        <taxon>Gammaproteobacteria</taxon>
        <taxon>Vibrionales</taxon>
        <taxon>Vibrionaceae</taxon>
        <taxon>Photobacterium</taxon>
    </lineage>
</organism>
<evidence type="ECO:0000256" key="2">
    <source>
        <dbReference type="ARBA" id="ARBA00023315"/>
    </source>
</evidence>